<evidence type="ECO:0008006" key="3">
    <source>
        <dbReference type="Google" id="ProtNLM"/>
    </source>
</evidence>
<dbReference type="CDD" id="cd00303">
    <property type="entry name" value="retropepsin_like"/>
    <property type="match status" value="1"/>
</dbReference>
<reference evidence="2" key="2">
    <citation type="journal article" date="2024" name="Plant">
        <title>Genomic evolution and insights into agronomic trait innovations of Sesamum species.</title>
        <authorList>
            <person name="Miao H."/>
            <person name="Wang L."/>
            <person name="Qu L."/>
            <person name="Liu H."/>
            <person name="Sun Y."/>
            <person name="Le M."/>
            <person name="Wang Q."/>
            <person name="Wei S."/>
            <person name="Zheng Y."/>
            <person name="Lin W."/>
            <person name="Duan Y."/>
            <person name="Cao H."/>
            <person name="Xiong S."/>
            <person name="Wang X."/>
            <person name="Wei L."/>
            <person name="Li C."/>
            <person name="Ma Q."/>
            <person name="Ju M."/>
            <person name="Zhao R."/>
            <person name="Li G."/>
            <person name="Mu C."/>
            <person name="Tian Q."/>
            <person name="Mei H."/>
            <person name="Zhang T."/>
            <person name="Gao T."/>
            <person name="Zhang H."/>
        </authorList>
    </citation>
    <scope>NUCLEOTIDE SEQUENCE</scope>
    <source>
        <strain evidence="2">G02</strain>
    </source>
</reference>
<dbReference type="Gene3D" id="2.40.70.10">
    <property type="entry name" value="Acid Proteases"/>
    <property type="match status" value="1"/>
</dbReference>
<feature type="compositionally biased region" description="Basic and acidic residues" evidence="1">
    <location>
        <begin position="19"/>
        <end position="35"/>
    </location>
</feature>
<feature type="region of interest" description="Disordered" evidence="1">
    <location>
        <begin position="1"/>
        <end position="43"/>
    </location>
</feature>
<reference evidence="2" key="1">
    <citation type="submission" date="2020-06" db="EMBL/GenBank/DDBJ databases">
        <authorList>
            <person name="Li T."/>
            <person name="Hu X."/>
            <person name="Zhang T."/>
            <person name="Song X."/>
            <person name="Zhang H."/>
            <person name="Dai N."/>
            <person name="Sheng W."/>
            <person name="Hou X."/>
            <person name="Wei L."/>
        </authorList>
    </citation>
    <scope>NUCLEOTIDE SEQUENCE</scope>
    <source>
        <strain evidence="2">G02</strain>
        <tissue evidence="2">Leaf</tissue>
    </source>
</reference>
<evidence type="ECO:0000313" key="2">
    <source>
        <dbReference type="EMBL" id="KAL0321418.1"/>
    </source>
</evidence>
<protein>
    <recommendedName>
        <fullName evidence="3">Aspartic peptidase DDI1-type domain-containing protein</fullName>
    </recommendedName>
</protein>
<accession>A0AAW2LRU4</accession>
<evidence type="ECO:0000256" key="1">
    <source>
        <dbReference type="SAM" id="MobiDB-lite"/>
    </source>
</evidence>
<organism evidence="2">
    <name type="scientific">Sesamum radiatum</name>
    <name type="common">Black benniseed</name>
    <dbReference type="NCBI Taxonomy" id="300843"/>
    <lineage>
        <taxon>Eukaryota</taxon>
        <taxon>Viridiplantae</taxon>
        <taxon>Streptophyta</taxon>
        <taxon>Embryophyta</taxon>
        <taxon>Tracheophyta</taxon>
        <taxon>Spermatophyta</taxon>
        <taxon>Magnoliopsida</taxon>
        <taxon>eudicotyledons</taxon>
        <taxon>Gunneridae</taxon>
        <taxon>Pentapetalae</taxon>
        <taxon>asterids</taxon>
        <taxon>lamiids</taxon>
        <taxon>Lamiales</taxon>
        <taxon>Pedaliaceae</taxon>
        <taxon>Sesamum</taxon>
    </lineage>
</organism>
<dbReference type="InterPro" id="IPR021109">
    <property type="entry name" value="Peptidase_aspartic_dom_sf"/>
</dbReference>
<dbReference type="PANTHER" id="PTHR33067">
    <property type="entry name" value="RNA-DIRECTED DNA POLYMERASE-RELATED"/>
    <property type="match status" value="1"/>
</dbReference>
<dbReference type="SUPFAM" id="SSF50630">
    <property type="entry name" value="Acid proteases"/>
    <property type="match status" value="1"/>
</dbReference>
<dbReference type="AlphaFoldDB" id="A0AAW2LRU4"/>
<dbReference type="PANTHER" id="PTHR33067:SF15">
    <property type="entry name" value="RNA-DIRECTED DNA POLYMERASE"/>
    <property type="match status" value="1"/>
</dbReference>
<comment type="caution">
    <text evidence="2">The sequence shown here is derived from an EMBL/GenBank/DDBJ whole genome shotgun (WGS) entry which is preliminary data.</text>
</comment>
<gene>
    <name evidence="2" type="ORF">Sradi_5403300</name>
</gene>
<sequence length="400" mass="44873">MTLRSGKELQPTESIPTKTKGEEEIHDDTTSHTDKVASNSVPPLSSNTCALPFPYRMSKSKEEEHAREILDTFKKVEINIPLLDAIKQIPKYAKFLKELCTNKRKLKDKERIIFGKNVSAVINRKLPEKCKDPGMFTLPCVIGNKRIEHAMLDLGASINVMPYSVYQALNLSTLQDTNVIIQLADCSYVHPMGLVEDVLVKVNDLLFPVDFYILKMGTEGLDNSASVLLGRPFMKTAKTKIDVDEGTLSVEFDGEIMKFKISEATKYPNELQALYKIDVVDSIIHDVLEEELVGTELDLIMDLDDDDECVEFIGEVLAPSQSFGTNHTTSQTNSLQSILQAPILKLKALPNHLQSLYLGVRETSSASIFKGLLKEQDELKLHEGEVWRVAKRKQKGFMSL</sequence>
<dbReference type="EMBL" id="JACGWJ010000024">
    <property type="protein sequence ID" value="KAL0321418.1"/>
    <property type="molecule type" value="Genomic_DNA"/>
</dbReference>
<proteinExistence type="predicted"/>
<name>A0AAW2LRU4_SESRA</name>